<dbReference type="KEGG" id="sphl:LPB140_08475"/>
<keyword evidence="1" id="KW-0031">Aminopeptidase</keyword>
<dbReference type="PANTHER" id="PTHR12147:SF56">
    <property type="entry name" value="AMINOPEPTIDASE YDR415C-RELATED"/>
    <property type="match status" value="1"/>
</dbReference>
<dbReference type="GO" id="GO:0008235">
    <property type="term" value="F:metalloexopeptidase activity"/>
    <property type="evidence" value="ECO:0007669"/>
    <property type="project" value="InterPro"/>
</dbReference>
<accession>A0A1L3JCE4</accession>
<evidence type="ECO:0000256" key="5">
    <source>
        <dbReference type="ARBA" id="ARBA00022801"/>
    </source>
</evidence>
<reference evidence="9 10" key="1">
    <citation type="submission" date="2016-11" db="EMBL/GenBank/DDBJ databases">
        <title>Sphingorhabdus sp. LPB0140, isolated from marine environment.</title>
        <authorList>
            <person name="Kim E."/>
            <person name="Yi H."/>
        </authorList>
    </citation>
    <scope>NUCLEOTIDE SEQUENCE [LARGE SCALE GENOMIC DNA]</scope>
    <source>
        <strain evidence="9 10">LPB0140</strain>
    </source>
</reference>
<dbReference type="InterPro" id="IPR045175">
    <property type="entry name" value="M28_fam"/>
</dbReference>
<dbReference type="PANTHER" id="PTHR12147">
    <property type="entry name" value="METALLOPEPTIDASE M28 FAMILY MEMBER"/>
    <property type="match status" value="1"/>
</dbReference>
<keyword evidence="6" id="KW-0862">Zinc</keyword>
<protein>
    <recommendedName>
        <fullName evidence="8">Peptidase M28 domain-containing protein</fullName>
    </recommendedName>
</protein>
<dbReference type="OrthoDB" id="9778250at2"/>
<evidence type="ECO:0000256" key="3">
    <source>
        <dbReference type="ARBA" id="ARBA00022723"/>
    </source>
</evidence>
<evidence type="ECO:0000256" key="4">
    <source>
        <dbReference type="ARBA" id="ARBA00022729"/>
    </source>
</evidence>
<dbReference type="EMBL" id="CP018154">
    <property type="protein sequence ID" value="APG62817.1"/>
    <property type="molecule type" value="Genomic_DNA"/>
</dbReference>
<dbReference type="AlphaFoldDB" id="A0A1L3JCE4"/>
<evidence type="ECO:0000313" key="9">
    <source>
        <dbReference type="EMBL" id="APG62817.1"/>
    </source>
</evidence>
<keyword evidence="3" id="KW-0479">Metal-binding</keyword>
<evidence type="ECO:0000313" key="10">
    <source>
        <dbReference type="Proteomes" id="UP000242561"/>
    </source>
</evidence>
<dbReference type="InterPro" id="IPR007484">
    <property type="entry name" value="Peptidase_M28"/>
</dbReference>
<dbReference type="GO" id="GO:0004177">
    <property type="term" value="F:aminopeptidase activity"/>
    <property type="evidence" value="ECO:0007669"/>
    <property type="project" value="UniProtKB-KW"/>
</dbReference>
<evidence type="ECO:0000256" key="2">
    <source>
        <dbReference type="ARBA" id="ARBA00022670"/>
    </source>
</evidence>
<dbReference type="GO" id="GO:0046872">
    <property type="term" value="F:metal ion binding"/>
    <property type="evidence" value="ECO:0007669"/>
    <property type="project" value="UniProtKB-KW"/>
</dbReference>
<organism evidence="9 10">
    <name type="scientific">Sphingorhabdus lutea</name>
    <dbReference type="NCBI Taxonomy" id="1913578"/>
    <lineage>
        <taxon>Bacteria</taxon>
        <taxon>Pseudomonadati</taxon>
        <taxon>Pseudomonadota</taxon>
        <taxon>Alphaproteobacteria</taxon>
        <taxon>Sphingomonadales</taxon>
        <taxon>Sphingomonadaceae</taxon>
        <taxon>Sphingorhabdus</taxon>
    </lineage>
</organism>
<dbReference type="Gene3D" id="3.50.30.30">
    <property type="match status" value="1"/>
</dbReference>
<dbReference type="SUPFAM" id="SSF53187">
    <property type="entry name" value="Zn-dependent exopeptidases"/>
    <property type="match status" value="1"/>
</dbReference>
<dbReference type="STRING" id="1913578.LPB140_08475"/>
<feature type="chain" id="PRO_5012995825" description="Peptidase M28 domain-containing protein" evidence="7">
    <location>
        <begin position="23"/>
        <end position="505"/>
    </location>
</feature>
<evidence type="ECO:0000256" key="1">
    <source>
        <dbReference type="ARBA" id="ARBA00022438"/>
    </source>
</evidence>
<feature type="signal peptide" evidence="7">
    <location>
        <begin position="1"/>
        <end position="22"/>
    </location>
</feature>
<keyword evidence="10" id="KW-1185">Reference proteome</keyword>
<keyword evidence="2" id="KW-0645">Protease</keyword>
<proteinExistence type="predicted"/>
<name>A0A1L3JCE4_9SPHN</name>
<gene>
    <name evidence="9" type="ORF">LPB140_08475</name>
</gene>
<sequence length="505" mass="55359">MKNLKLSLFLTCFAIGQTTAFAKDISESDIRAHIEILASDDFEGREPGTAGETKTIGYISKSWANSGLKPAAADGTWFDAVPLQERKSVGYDLILKSKSKMMDLNKEQYIFIGNQENINLSNANMIFVGFGVNKQGDVAADVKGKIVYMLMDNAPFDPMKNASLADRRTALRQAGAAAIIYVVEPQERWQSIKSFISSPRKEAQSDEDFSLITGGVSAEFMVALVTNEGGDWDDYRNNAKDGAFQGHDLTSKADLNVATSIRKFNSYNVFGKIAGKKKDAGSVLILGHWDHLGICRPDSDEDKICNGAVDNASGIAVINEVAKKLGKRKYDRDIYFLATTGEESGLLGAYNFVKRQPIKLEDIVISLNIDTIAIAKKNSKVAIIGRGTTDLDSHIEKVALKLGRDIDSTTEANAFIRRQDGWAFTQENVPAVMAGGSFADLNLLQEFLGSHYHGPDDELTEDTELGGATEDANLHVELVKYFASKKKYMRKKGGESMSDDVREAK</sequence>
<dbReference type="GO" id="GO:0006508">
    <property type="term" value="P:proteolysis"/>
    <property type="evidence" value="ECO:0007669"/>
    <property type="project" value="UniProtKB-KW"/>
</dbReference>
<dbReference type="Gene3D" id="3.40.630.10">
    <property type="entry name" value="Zn peptidases"/>
    <property type="match status" value="1"/>
</dbReference>
<keyword evidence="5" id="KW-0378">Hydrolase</keyword>
<feature type="domain" description="Peptidase M28" evidence="8">
    <location>
        <begin position="268"/>
        <end position="460"/>
    </location>
</feature>
<evidence type="ECO:0000256" key="7">
    <source>
        <dbReference type="SAM" id="SignalP"/>
    </source>
</evidence>
<dbReference type="RefSeq" id="WP_072559466.1">
    <property type="nucleotide sequence ID" value="NZ_CP018154.1"/>
</dbReference>
<keyword evidence="4 7" id="KW-0732">Signal</keyword>
<evidence type="ECO:0000259" key="8">
    <source>
        <dbReference type="Pfam" id="PF04389"/>
    </source>
</evidence>
<dbReference type="Pfam" id="PF04389">
    <property type="entry name" value="Peptidase_M28"/>
    <property type="match status" value="1"/>
</dbReference>
<dbReference type="Proteomes" id="UP000242561">
    <property type="component" value="Chromosome"/>
</dbReference>
<evidence type="ECO:0000256" key="6">
    <source>
        <dbReference type="ARBA" id="ARBA00022833"/>
    </source>
</evidence>